<dbReference type="VEuPathDB" id="ToxoDB:BESB_082710"/>
<accession>A0A2A9MCF9</accession>
<feature type="region of interest" description="Disordered" evidence="1">
    <location>
        <begin position="68"/>
        <end position="93"/>
    </location>
</feature>
<feature type="compositionally biased region" description="Low complexity" evidence="1">
    <location>
        <begin position="73"/>
        <end position="91"/>
    </location>
</feature>
<evidence type="ECO:0000256" key="2">
    <source>
        <dbReference type="SAM" id="SignalP"/>
    </source>
</evidence>
<evidence type="ECO:0000256" key="1">
    <source>
        <dbReference type="SAM" id="MobiDB-lite"/>
    </source>
</evidence>
<dbReference type="GeneID" id="40313197"/>
<protein>
    <recommendedName>
        <fullName evidence="5">Transmembrane protein</fullName>
    </recommendedName>
</protein>
<dbReference type="KEGG" id="bbes:BESB_082710"/>
<keyword evidence="2" id="KW-0732">Signal</keyword>
<reference evidence="3 4" key="1">
    <citation type="submission" date="2017-09" db="EMBL/GenBank/DDBJ databases">
        <title>Genome sequencing of Besnoitia besnoiti strain Bb-Ger1.</title>
        <authorList>
            <person name="Schares G."/>
            <person name="Venepally P."/>
            <person name="Lorenzi H.A."/>
        </authorList>
    </citation>
    <scope>NUCLEOTIDE SEQUENCE [LARGE SCALE GENOMIC DNA]</scope>
    <source>
        <strain evidence="3 4">Bb-Ger1</strain>
    </source>
</reference>
<dbReference type="EMBL" id="NWUJ01000009">
    <property type="protein sequence ID" value="PFH33072.1"/>
    <property type="molecule type" value="Genomic_DNA"/>
</dbReference>
<dbReference type="Proteomes" id="UP000224006">
    <property type="component" value="Chromosome VIII"/>
</dbReference>
<evidence type="ECO:0000313" key="4">
    <source>
        <dbReference type="Proteomes" id="UP000224006"/>
    </source>
</evidence>
<name>A0A2A9MCF9_BESBE</name>
<comment type="caution">
    <text evidence="3">The sequence shown here is derived from an EMBL/GenBank/DDBJ whole genome shotgun (WGS) entry which is preliminary data.</text>
</comment>
<dbReference type="AlphaFoldDB" id="A0A2A9MCF9"/>
<feature type="signal peptide" evidence="2">
    <location>
        <begin position="1"/>
        <end position="20"/>
    </location>
</feature>
<dbReference type="RefSeq" id="XP_029217081.1">
    <property type="nucleotide sequence ID" value="XM_029366621.1"/>
</dbReference>
<gene>
    <name evidence="3" type="ORF">BESB_082710</name>
</gene>
<feature type="compositionally biased region" description="Polar residues" evidence="1">
    <location>
        <begin position="184"/>
        <end position="200"/>
    </location>
</feature>
<proteinExistence type="predicted"/>
<dbReference type="OrthoDB" id="361216at2759"/>
<organism evidence="3 4">
    <name type="scientific">Besnoitia besnoiti</name>
    <name type="common">Apicomplexan protozoan</name>
    <dbReference type="NCBI Taxonomy" id="94643"/>
    <lineage>
        <taxon>Eukaryota</taxon>
        <taxon>Sar</taxon>
        <taxon>Alveolata</taxon>
        <taxon>Apicomplexa</taxon>
        <taxon>Conoidasida</taxon>
        <taxon>Coccidia</taxon>
        <taxon>Eucoccidiorida</taxon>
        <taxon>Eimeriorina</taxon>
        <taxon>Sarcocystidae</taxon>
        <taxon>Besnoitia</taxon>
    </lineage>
</organism>
<sequence length="525" mass="58088">MALAVVAVFLSWTSWPDISAAVTSFNAAQTRCPSGVEPQSSLHGKSSGSLPLCTPPFYSCVPLASAGSEEDLSPSTSSNPLSSSSDNETSSCAARGAQETKYVAAYPFRNHVLFDESVFARMNQLRHLIHKMECSPNKDISPEQIEDKFLPLLCEGDLLERTLELARTNYRQQAANASAGDTARLSSLLGQNKPSETDTSGPDRDEAEWRGTSSLLARNAVEGSVGNAHVQPSSARSNNDAQGSRIDELNGGTSALGGALTTSGPLTSLQRLEHLAPQLLAVARYHRRRQAKRKVERLLAAMLTGDVARIDALFLQMAEQKLLDSHLLNLIDELIHEAHMKYSSYKAKEALSETALKTLKRRILAHLEMMKTNRQDFVRILSLCFQTQTEKRRAILKASLYTVDDLERFQEWLEDGIKFAEDTGKLKEDQVKVMKNLVEDCKRANPLNTAPLDRWDEDNAFQADLNLQAAWETSVATCCGDYLPLRLKLLYKVVKQVDVGPPTFLPARWRHGFSLTDLACLIQNL</sequence>
<evidence type="ECO:0000313" key="3">
    <source>
        <dbReference type="EMBL" id="PFH33072.1"/>
    </source>
</evidence>
<feature type="region of interest" description="Disordered" evidence="1">
    <location>
        <begin position="224"/>
        <end position="252"/>
    </location>
</feature>
<feature type="compositionally biased region" description="Polar residues" evidence="1">
    <location>
        <begin position="230"/>
        <end position="242"/>
    </location>
</feature>
<evidence type="ECO:0008006" key="5">
    <source>
        <dbReference type="Google" id="ProtNLM"/>
    </source>
</evidence>
<feature type="chain" id="PRO_5011998714" description="Transmembrane protein" evidence="2">
    <location>
        <begin position="21"/>
        <end position="525"/>
    </location>
</feature>
<feature type="region of interest" description="Disordered" evidence="1">
    <location>
        <begin position="174"/>
        <end position="209"/>
    </location>
</feature>
<keyword evidence="4" id="KW-1185">Reference proteome</keyword>